<comment type="catalytic activity">
    <reaction evidence="1">
        <text>Hydrolysis of terminal, non-reducing beta-D-glucosyl residues with release of beta-D-glucose.</text>
        <dbReference type="EC" id="3.2.1.21"/>
    </reaction>
</comment>
<dbReference type="InterPro" id="IPR001764">
    <property type="entry name" value="Glyco_hydro_3_N"/>
</dbReference>
<evidence type="ECO:0000256" key="8">
    <source>
        <dbReference type="ARBA" id="ARBA00023277"/>
    </source>
</evidence>
<evidence type="ECO:0000256" key="12">
    <source>
        <dbReference type="ARBA" id="ARBA00041270"/>
    </source>
</evidence>
<evidence type="ECO:0000256" key="7">
    <source>
        <dbReference type="ARBA" id="ARBA00023180"/>
    </source>
</evidence>
<dbReference type="PANTHER" id="PTHR42715">
    <property type="entry name" value="BETA-GLUCOSIDASE"/>
    <property type="match status" value="1"/>
</dbReference>
<keyword evidence="9" id="KW-0326">Glycosidase</keyword>
<evidence type="ECO:0000256" key="3">
    <source>
        <dbReference type="ARBA" id="ARBA00005336"/>
    </source>
</evidence>
<dbReference type="Gene3D" id="3.20.20.300">
    <property type="entry name" value="Glycoside hydrolase, family 3, N-terminal domain"/>
    <property type="match status" value="1"/>
</dbReference>
<dbReference type="EMBL" id="JAZHXJ010000004">
    <property type="protein sequence ID" value="KAL1884173.1"/>
    <property type="molecule type" value="Genomic_DNA"/>
</dbReference>
<dbReference type="InterPro" id="IPR017853">
    <property type="entry name" value="GH"/>
</dbReference>
<gene>
    <name evidence="16" type="ORF">VTK73DRAFT_6842</name>
</gene>
<evidence type="ECO:0000256" key="10">
    <source>
        <dbReference type="ARBA" id="ARBA00023326"/>
    </source>
</evidence>
<evidence type="ECO:0000259" key="15">
    <source>
        <dbReference type="Pfam" id="PF00933"/>
    </source>
</evidence>
<protein>
    <recommendedName>
        <fullName evidence="11">Probable beta-glucosidase F</fullName>
        <ecNumber evidence="4">3.2.1.21</ecNumber>
    </recommendedName>
    <alternativeName>
        <fullName evidence="12">Beta-D-glucoside glucohydrolase F</fullName>
    </alternativeName>
    <alternativeName>
        <fullName evidence="13">Cellobiase F</fullName>
    </alternativeName>
    <alternativeName>
        <fullName evidence="14">Gentiobiase F</fullName>
    </alternativeName>
</protein>
<evidence type="ECO:0000313" key="17">
    <source>
        <dbReference type="Proteomes" id="UP001586593"/>
    </source>
</evidence>
<proteinExistence type="inferred from homology"/>
<sequence>MRRRGVAMGEEFRGKGIDVQLGPVAGPLGRVPAGGRNWEGFAADPYLTGVAIAETVEGIQSRGVIACAKHYILNEQEHYRSSIDVRIDDRTMHEVYLWPFADAVRAGLGAVMCSYNKINGSWSCENEWTTNYLLKNELSFQGFGK</sequence>
<dbReference type="PRINTS" id="PR00133">
    <property type="entry name" value="GLHYDRLASE3"/>
</dbReference>
<dbReference type="SUPFAM" id="SSF51445">
    <property type="entry name" value="(Trans)glycosidases"/>
    <property type="match status" value="1"/>
</dbReference>
<reference evidence="16 17" key="1">
    <citation type="journal article" date="2024" name="Commun. Biol.">
        <title>Comparative genomic analysis of thermophilic fungi reveals convergent evolutionary adaptations and gene losses.</title>
        <authorList>
            <person name="Steindorff A.S."/>
            <person name="Aguilar-Pontes M.V."/>
            <person name="Robinson A.J."/>
            <person name="Andreopoulos B."/>
            <person name="LaButti K."/>
            <person name="Kuo A."/>
            <person name="Mondo S."/>
            <person name="Riley R."/>
            <person name="Otillar R."/>
            <person name="Haridas S."/>
            <person name="Lipzen A."/>
            <person name="Grimwood J."/>
            <person name="Schmutz J."/>
            <person name="Clum A."/>
            <person name="Reid I.D."/>
            <person name="Moisan M.C."/>
            <person name="Butler G."/>
            <person name="Nguyen T.T.M."/>
            <person name="Dewar K."/>
            <person name="Conant G."/>
            <person name="Drula E."/>
            <person name="Henrissat B."/>
            <person name="Hansel C."/>
            <person name="Singer S."/>
            <person name="Hutchinson M.I."/>
            <person name="de Vries R.P."/>
            <person name="Natvig D.O."/>
            <person name="Powell A.J."/>
            <person name="Tsang A."/>
            <person name="Grigoriev I.V."/>
        </authorList>
    </citation>
    <scope>NUCLEOTIDE SEQUENCE [LARGE SCALE GENOMIC DNA]</scope>
    <source>
        <strain evidence="16 17">ATCC 24622</strain>
    </source>
</reference>
<evidence type="ECO:0000256" key="5">
    <source>
        <dbReference type="ARBA" id="ARBA00022801"/>
    </source>
</evidence>
<evidence type="ECO:0000313" key="16">
    <source>
        <dbReference type="EMBL" id="KAL1884173.1"/>
    </source>
</evidence>
<name>A0ABR3Y8R9_9PEZI</name>
<keyword evidence="8" id="KW-0119">Carbohydrate metabolism</keyword>
<dbReference type="Pfam" id="PF00933">
    <property type="entry name" value="Glyco_hydro_3"/>
    <property type="match status" value="1"/>
</dbReference>
<organism evidence="16 17">
    <name type="scientific">Phialemonium thermophilum</name>
    <dbReference type="NCBI Taxonomy" id="223376"/>
    <lineage>
        <taxon>Eukaryota</taxon>
        <taxon>Fungi</taxon>
        <taxon>Dikarya</taxon>
        <taxon>Ascomycota</taxon>
        <taxon>Pezizomycotina</taxon>
        <taxon>Sordariomycetes</taxon>
        <taxon>Sordariomycetidae</taxon>
        <taxon>Cephalothecales</taxon>
        <taxon>Cephalothecaceae</taxon>
        <taxon>Phialemonium</taxon>
    </lineage>
</organism>
<evidence type="ECO:0000256" key="11">
    <source>
        <dbReference type="ARBA" id="ARBA00039577"/>
    </source>
</evidence>
<dbReference type="InterPro" id="IPR036962">
    <property type="entry name" value="Glyco_hydro_3_N_sf"/>
</dbReference>
<feature type="domain" description="Glycoside hydrolase family 3 N-terminal" evidence="15">
    <location>
        <begin position="4"/>
        <end position="142"/>
    </location>
</feature>
<keyword evidence="5" id="KW-0378">Hydrolase</keyword>
<evidence type="ECO:0000256" key="4">
    <source>
        <dbReference type="ARBA" id="ARBA00012744"/>
    </source>
</evidence>
<dbReference type="PANTHER" id="PTHR42715:SF2">
    <property type="entry name" value="BETA-GLUCOSIDASE F-RELATED"/>
    <property type="match status" value="1"/>
</dbReference>
<keyword evidence="6" id="KW-0136">Cellulose degradation</keyword>
<comment type="caution">
    <text evidence="16">The sequence shown here is derived from an EMBL/GenBank/DDBJ whole genome shotgun (WGS) entry which is preliminary data.</text>
</comment>
<evidence type="ECO:0000256" key="13">
    <source>
        <dbReference type="ARBA" id="ARBA00041600"/>
    </source>
</evidence>
<evidence type="ECO:0000256" key="9">
    <source>
        <dbReference type="ARBA" id="ARBA00023295"/>
    </source>
</evidence>
<keyword evidence="7" id="KW-0325">Glycoprotein</keyword>
<evidence type="ECO:0000256" key="14">
    <source>
        <dbReference type="ARBA" id="ARBA00041810"/>
    </source>
</evidence>
<dbReference type="InterPro" id="IPR050288">
    <property type="entry name" value="Cellulose_deg_GH3"/>
</dbReference>
<keyword evidence="10" id="KW-0624">Polysaccharide degradation</keyword>
<evidence type="ECO:0000256" key="6">
    <source>
        <dbReference type="ARBA" id="ARBA00023001"/>
    </source>
</evidence>
<evidence type="ECO:0000256" key="2">
    <source>
        <dbReference type="ARBA" id="ARBA00004987"/>
    </source>
</evidence>
<comment type="similarity">
    <text evidence="3">Belongs to the glycosyl hydrolase 3 family.</text>
</comment>
<accession>A0ABR3Y8R9</accession>
<comment type="pathway">
    <text evidence="2">Glycan metabolism; cellulose degradation.</text>
</comment>
<evidence type="ECO:0000256" key="1">
    <source>
        <dbReference type="ARBA" id="ARBA00000448"/>
    </source>
</evidence>
<dbReference type="Proteomes" id="UP001586593">
    <property type="component" value="Unassembled WGS sequence"/>
</dbReference>
<dbReference type="EC" id="3.2.1.21" evidence="4"/>
<keyword evidence="17" id="KW-1185">Reference proteome</keyword>